<dbReference type="GO" id="GO:0003676">
    <property type="term" value="F:nucleic acid binding"/>
    <property type="evidence" value="ECO:0007669"/>
    <property type="project" value="InterPro"/>
</dbReference>
<reference evidence="1" key="1">
    <citation type="submission" date="2020-08" db="EMBL/GenBank/DDBJ databases">
        <title>Genome sequencing and assembly of the red palm weevil Rhynchophorus ferrugineus.</title>
        <authorList>
            <person name="Dias G.B."/>
            <person name="Bergman C.M."/>
            <person name="Manee M."/>
        </authorList>
    </citation>
    <scope>NUCLEOTIDE SEQUENCE</scope>
    <source>
        <strain evidence="1">AA-2017</strain>
        <tissue evidence="1">Whole larva</tissue>
    </source>
</reference>
<organism evidence="1 2">
    <name type="scientific">Rhynchophorus ferrugineus</name>
    <name type="common">Red palm weevil</name>
    <name type="synonym">Curculio ferrugineus</name>
    <dbReference type="NCBI Taxonomy" id="354439"/>
    <lineage>
        <taxon>Eukaryota</taxon>
        <taxon>Metazoa</taxon>
        <taxon>Ecdysozoa</taxon>
        <taxon>Arthropoda</taxon>
        <taxon>Hexapoda</taxon>
        <taxon>Insecta</taxon>
        <taxon>Pterygota</taxon>
        <taxon>Neoptera</taxon>
        <taxon>Endopterygota</taxon>
        <taxon>Coleoptera</taxon>
        <taxon>Polyphaga</taxon>
        <taxon>Cucujiformia</taxon>
        <taxon>Curculionidae</taxon>
        <taxon>Dryophthorinae</taxon>
        <taxon>Rhynchophorus</taxon>
    </lineage>
</organism>
<dbReference type="Gene3D" id="3.30.420.10">
    <property type="entry name" value="Ribonuclease H-like superfamily/Ribonuclease H"/>
    <property type="match status" value="1"/>
</dbReference>
<dbReference type="PANTHER" id="PTHR46060:SF1">
    <property type="entry name" value="MARINER MOS1 TRANSPOSASE-LIKE PROTEIN"/>
    <property type="match status" value="1"/>
</dbReference>
<dbReference type="InterPro" id="IPR052709">
    <property type="entry name" value="Transposase-MT_Hybrid"/>
</dbReference>
<dbReference type="Proteomes" id="UP000625711">
    <property type="component" value="Unassembled WGS sequence"/>
</dbReference>
<dbReference type="AlphaFoldDB" id="A0A834IW55"/>
<evidence type="ECO:0000313" key="1">
    <source>
        <dbReference type="EMBL" id="KAF7286237.1"/>
    </source>
</evidence>
<keyword evidence="2" id="KW-1185">Reference proteome</keyword>
<protein>
    <submittedName>
        <fullName evidence="1">Uncharacterized protein</fullName>
    </submittedName>
</protein>
<proteinExistence type="predicted"/>
<name>A0A834IW55_RHYFE</name>
<comment type="caution">
    <text evidence="1">The sequence shown here is derived from an EMBL/GenBank/DDBJ whole genome shotgun (WGS) entry which is preliminary data.</text>
</comment>
<dbReference type="OrthoDB" id="10017160at2759"/>
<sequence length="91" mass="11003">MSTKHGERSGRPKRADTLKISTERVHHIIHEYLGMRKFFAKWVLRELTFDQKQGRVDDSKHCLVWFGQDEFLHRYVTMDETWLHLFTLKSN</sequence>
<accession>A0A834IW55</accession>
<dbReference type="EMBL" id="JAACXV010000033">
    <property type="protein sequence ID" value="KAF7286237.1"/>
    <property type="molecule type" value="Genomic_DNA"/>
</dbReference>
<gene>
    <name evidence="1" type="ORF">GWI33_006708</name>
</gene>
<evidence type="ECO:0000313" key="2">
    <source>
        <dbReference type="Proteomes" id="UP000625711"/>
    </source>
</evidence>
<dbReference type="PANTHER" id="PTHR46060">
    <property type="entry name" value="MARINER MOS1 TRANSPOSASE-LIKE PROTEIN"/>
    <property type="match status" value="1"/>
</dbReference>
<dbReference type="InterPro" id="IPR036397">
    <property type="entry name" value="RNaseH_sf"/>
</dbReference>